<evidence type="ECO:0000259" key="3">
    <source>
        <dbReference type="Pfam" id="PF03364"/>
    </source>
</evidence>
<dbReference type="Pfam" id="PF03364">
    <property type="entry name" value="Polyketide_cyc"/>
    <property type="match status" value="1"/>
</dbReference>
<protein>
    <submittedName>
        <fullName evidence="4">Cyclase/dehydrase</fullName>
    </submittedName>
</protein>
<evidence type="ECO:0000313" key="5">
    <source>
        <dbReference type="Proteomes" id="UP000034071"/>
    </source>
</evidence>
<dbReference type="Gene3D" id="3.30.530.20">
    <property type="match status" value="1"/>
</dbReference>
<evidence type="ECO:0000313" key="4">
    <source>
        <dbReference type="EMBL" id="AKE51502.1"/>
    </source>
</evidence>
<dbReference type="InterPro" id="IPR044996">
    <property type="entry name" value="COQ10-like"/>
</dbReference>
<dbReference type="HOGENOM" id="CLU_079653_3_1_6"/>
<dbReference type="EMBL" id="CP010975">
    <property type="protein sequence ID" value="AKE51502.1"/>
    <property type="molecule type" value="Genomic_DNA"/>
</dbReference>
<dbReference type="Proteomes" id="UP000034071">
    <property type="component" value="Chromosome"/>
</dbReference>
<dbReference type="AlphaFoldDB" id="A0A0F6TPX4"/>
<accession>A0A0F6TPX4</accession>
<proteinExistence type="inferred from homology"/>
<gene>
    <name evidence="4" type="ORF">TQ33_0520</name>
</gene>
<keyword evidence="5" id="KW-1185">Reference proteome</keyword>
<sequence>MLQLRQVITALKRVVTMKTIKRQALLPYSAKQMFELVDDINKYPEFLPNCAGATEVERSDNQVIATLAVSKGGFEKQFTTKNTNTPYSRIDMELVDGPFKQLTGLWSFTSLDEQACKIELEVSFEFSNMLTSMAFSSIFNHLAESFVEAFSNRAKQVYG</sequence>
<dbReference type="CDD" id="cd07813">
    <property type="entry name" value="COQ10p_like"/>
    <property type="match status" value="1"/>
</dbReference>
<name>A0A0F6TPX4_9GAMM</name>
<dbReference type="PANTHER" id="PTHR12901">
    <property type="entry name" value="SPERM PROTEIN HOMOLOG"/>
    <property type="match status" value="1"/>
</dbReference>
<feature type="domain" description="Coenzyme Q-binding protein COQ10 START" evidence="3">
    <location>
        <begin position="26"/>
        <end position="150"/>
    </location>
</feature>
<dbReference type="KEGG" id="kge:TQ33_0520"/>
<dbReference type="STRING" id="914150.TQ33_0520"/>
<dbReference type="GO" id="GO:0048039">
    <property type="term" value="F:ubiquinone binding"/>
    <property type="evidence" value="ECO:0007669"/>
    <property type="project" value="InterPro"/>
</dbReference>
<dbReference type="SUPFAM" id="SSF55961">
    <property type="entry name" value="Bet v1-like"/>
    <property type="match status" value="1"/>
</dbReference>
<dbReference type="InterPro" id="IPR005031">
    <property type="entry name" value="COQ10_START"/>
</dbReference>
<evidence type="ECO:0000256" key="2">
    <source>
        <dbReference type="ARBA" id="ARBA00022649"/>
    </source>
</evidence>
<reference evidence="4 5" key="1">
    <citation type="submission" date="2015-02" db="EMBL/GenBank/DDBJ databases">
        <title>Complete genome sequence of Kangiella geojedonensis strain YCS-5T.</title>
        <authorList>
            <person name="Kim K.M."/>
        </authorList>
    </citation>
    <scope>NUCLEOTIDE SEQUENCE [LARGE SCALE GENOMIC DNA]</scope>
    <source>
        <strain evidence="4 5">YCS-5</strain>
    </source>
</reference>
<organism evidence="4 5">
    <name type="scientific">Kangiella geojedonensis</name>
    <dbReference type="NCBI Taxonomy" id="914150"/>
    <lineage>
        <taxon>Bacteria</taxon>
        <taxon>Pseudomonadati</taxon>
        <taxon>Pseudomonadota</taxon>
        <taxon>Gammaproteobacteria</taxon>
        <taxon>Kangiellales</taxon>
        <taxon>Kangiellaceae</taxon>
        <taxon>Kangiella</taxon>
    </lineage>
</organism>
<dbReference type="GO" id="GO:0045333">
    <property type="term" value="P:cellular respiration"/>
    <property type="evidence" value="ECO:0007669"/>
    <property type="project" value="InterPro"/>
</dbReference>
<comment type="similarity">
    <text evidence="1">Belongs to the ribosome association toxin RatA family.</text>
</comment>
<dbReference type="PANTHER" id="PTHR12901:SF10">
    <property type="entry name" value="COENZYME Q-BINDING PROTEIN COQ10, MITOCHONDRIAL"/>
    <property type="match status" value="1"/>
</dbReference>
<keyword evidence="2" id="KW-1277">Toxin-antitoxin system</keyword>
<evidence type="ECO:0000256" key="1">
    <source>
        <dbReference type="ARBA" id="ARBA00008918"/>
    </source>
</evidence>
<dbReference type="InterPro" id="IPR023393">
    <property type="entry name" value="START-like_dom_sf"/>
</dbReference>